<gene>
    <name evidence="5" type="ORF">SAMN05444272_2781</name>
</gene>
<dbReference type="PANTHER" id="PTHR46193">
    <property type="entry name" value="6-PHOSPHOGLUCONATE PHOSPHATASE"/>
    <property type="match status" value="1"/>
</dbReference>
<dbReference type="InterPro" id="IPR023214">
    <property type="entry name" value="HAD_sf"/>
</dbReference>
<evidence type="ECO:0000256" key="3">
    <source>
        <dbReference type="ARBA" id="ARBA00022723"/>
    </source>
</evidence>
<dbReference type="SFLD" id="SFLDS00003">
    <property type="entry name" value="Haloacid_Dehalogenase"/>
    <property type="match status" value="1"/>
</dbReference>
<comment type="cofactor">
    <cofactor evidence="1">
        <name>Mg(2+)</name>
        <dbReference type="ChEBI" id="CHEBI:18420"/>
    </cofactor>
</comment>
<comment type="similarity">
    <text evidence="2">Belongs to the HAD-like hydrolase superfamily. CbbY/CbbZ/Gph/YieH family.</text>
</comment>
<evidence type="ECO:0000313" key="6">
    <source>
        <dbReference type="Proteomes" id="UP000186002"/>
    </source>
</evidence>
<dbReference type="InterPro" id="IPR051600">
    <property type="entry name" value="Beta-PGM-like"/>
</dbReference>
<protein>
    <submittedName>
        <fullName evidence="5">Haloacid dehalogenase superfamily, subfamily IA, variant 3 with third motif having DD or ED</fullName>
    </submittedName>
</protein>
<evidence type="ECO:0000256" key="2">
    <source>
        <dbReference type="ARBA" id="ARBA00006171"/>
    </source>
</evidence>
<dbReference type="Gene3D" id="1.10.150.240">
    <property type="entry name" value="Putative phosphatase, domain 2"/>
    <property type="match status" value="1"/>
</dbReference>
<dbReference type="InterPro" id="IPR023198">
    <property type="entry name" value="PGP-like_dom2"/>
</dbReference>
<organism evidence="5 6">
    <name type="scientific">Roseibium suaedae</name>
    <dbReference type="NCBI Taxonomy" id="735517"/>
    <lineage>
        <taxon>Bacteria</taxon>
        <taxon>Pseudomonadati</taxon>
        <taxon>Pseudomonadota</taxon>
        <taxon>Alphaproteobacteria</taxon>
        <taxon>Hyphomicrobiales</taxon>
        <taxon>Stappiaceae</taxon>
        <taxon>Roseibium</taxon>
    </lineage>
</organism>
<dbReference type="GO" id="GO:0046872">
    <property type="term" value="F:metal ion binding"/>
    <property type="evidence" value="ECO:0007669"/>
    <property type="project" value="UniProtKB-KW"/>
</dbReference>
<keyword evidence="3" id="KW-0479">Metal-binding</keyword>
<dbReference type="SFLD" id="SFLDG01135">
    <property type="entry name" value="C1.5.6:_HAD__Beta-PGM__Phospha"/>
    <property type="match status" value="1"/>
</dbReference>
<dbReference type="RefSeq" id="WP_073014371.1">
    <property type="nucleotide sequence ID" value="NZ_FRBW01000003.1"/>
</dbReference>
<dbReference type="PANTHER" id="PTHR46193:SF10">
    <property type="entry name" value="6-PHOSPHOGLUCONATE PHOSPHATASE"/>
    <property type="match status" value="1"/>
</dbReference>
<dbReference type="Pfam" id="PF00702">
    <property type="entry name" value="Hydrolase"/>
    <property type="match status" value="1"/>
</dbReference>
<dbReference type="Proteomes" id="UP000186002">
    <property type="component" value="Unassembled WGS sequence"/>
</dbReference>
<keyword evidence="6" id="KW-1185">Reference proteome</keyword>
<dbReference type="Gene3D" id="3.40.50.1000">
    <property type="entry name" value="HAD superfamily/HAD-like"/>
    <property type="match status" value="1"/>
</dbReference>
<dbReference type="InterPro" id="IPR006439">
    <property type="entry name" value="HAD-SF_hydro_IA"/>
</dbReference>
<reference evidence="5 6" key="1">
    <citation type="submission" date="2016-11" db="EMBL/GenBank/DDBJ databases">
        <authorList>
            <person name="Jaros S."/>
            <person name="Januszkiewicz K."/>
            <person name="Wedrychowicz H."/>
        </authorList>
    </citation>
    <scope>NUCLEOTIDE SEQUENCE [LARGE SCALE GENOMIC DNA]</scope>
    <source>
        <strain evidence="5 6">DSM 22153</strain>
    </source>
</reference>
<keyword evidence="4" id="KW-0460">Magnesium</keyword>
<sequence>MVFSPLLSRDTAAPVFDGPIELVIFDCDGVLIDSEIISARVLMQALKEQGVDVDFPYFKANFLGRSFPKVAASVRSDFQVKLPDSFEADYRKNLLAAFDQELRPVPGIFDVLEKLNCRACVATSSSPPRAAHSLKLTGLDRYFPDAVFTASLVENGKPAPDLFLHAAKVCGVEPEACLVIEDSIPGLIAAKAANMKVAHFVGGSHLDASDAAKAPVTPPVPFFETWDIFFDMAPHLKTHDT</sequence>
<dbReference type="STRING" id="735517.SAMN05444272_2781"/>
<dbReference type="NCBIfam" id="TIGR01509">
    <property type="entry name" value="HAD-SF-IA-v3"/>
    <property type="match status" value="1"/>
</dbReference>
<dbReference type="GO" id="GO:0003824">
    <property type="term" value="F:catalytic activity"/>
    <property type="evidence" value="ECO:0007669"/>
    <property type="project" value="UniProtKB-ARBA"/>
</dbReference>
<evidence type="ECO:0000256" key="1">
    <source>
        <dbReference type="ARBA" id="ARBA00001946"/>
    </source>
</evidence>
<proteinExistence type="inferred from homology"/>
<accession>A0A1M7KBQ6</accession>
<evidence type="ECO:0000313" key="5">
    <source>
        <dbReference type="EMBL" id="SHM62601.1"/>
    </source>
</evidence>
<dbReference type="SFLD" id="SFLDG01129">
    <property type="entry name" value="C1.5:_HAD__Beta-PGM__Phosphata"/>
    <property type="match status" value="1"/>
</dbReference>
<dbReference type="SUPFAM" id="SSF56784">
    <property type="entry name" value="HAD-like"/>
    <property type="match status" value="1"/>
</dbReference>
<dbReference type="EMBL" id="FRBW01000003">
    <property type="protein sequence ID" value="SHM62601.1"/>
    <property type="molecule type" value="Genomic_DNA"/>
</dbReference>
<evidence type="ECO:0000256" key="4">
    <source>
        <dbReference type="ARBA" id="ARBA00022842"/>
    </source>
</evidence>
<dbReference type="InterPro" id="IPR036412">
    <property type="entry name" value="HAD-like_sf"/>
</dbReference>
<dbReference type="CDD" id="cd07526">
    <property type="entry name" value="HAD_BPGM_like"/>
    <property type="match status" value="1"/>
</dbReference>
<dbReference type="AlphaFoldDB" id="A0A1M7KBQ6"/>
<dbReference type="OrthoDB" id="9797743at2"/>
<name>A0A1M7KBQ6_9HYPH</name>